<dbReference type="GO" id="GO:0005829">
    <property type="term" value="C:cytosol"/>
    <property type="evidence" value="ECO:0007669"/>
    <property type="project" value="TreeGrafter"/>
</dbReference>
<dbReference type="BioCyc" id="SESP1179773:BN6_RS33745-MONOMER"/>
<dbReference type="AlphaFoldDB" id="K0K9M0"/>
<dbReference type="InterPro" id="IPR023198">
    <property type="entry name" value="PGP-like_dom2"/>
</dbReference>
<keyword evidence="2" id="KW-1185">Reference proteome</keyword>
<dbReference type="Proteomes" id="UP000006281">
    <property type="component" value="Chromosome"/>
</dbReference>
<dbReference type="SFLD" id="SFLDG01129">
    <property type="entry name" value="C1.5:_HAD__Beta-PGM__Phosphata"/>
    <property type="match status" value="1"/>
</dbReference>
<reference evidence="1 2" key="1">
    <citation type="journal article" date="2012" name="BMC Genomics">
        <title>Complete genome sequence of Saccharothrix espanaensis DSM 44229T and comparison to the other completely sequenced Pseudonocardiaceae.</title>
        <authorList>
            <person name="Strobel T."/>
            <person name="Al-Dilaimi A."/>
            <person name="Blom J."/>
            <person name="Gessner A."/>
            <person name="Kalinowski J."/>
            <person name="Luzhetska M."/>
            <person name="Puhler A."/>
            <person name="Szczepanowski R."/>
            <person name="Bechthold A."/>
            <person name="Ruckert C."/>
        </authorList>
    </citation>
    <scope>NUCLEOTIDE SEQUENCE [LARGE SCALE GENOMIC DNA]</scope>
    <source>
        <strain evidence="2">ATCC 51144 / DSM 44229 / JCM 9112 / NBRC 15066 / NRRL 15764</strain>
    </source>
</reference>
<dbReference type="InterPro" id="IPR036412">
    <property type="entry name" value="HAD-like_sf"/>
</dbReference>
<dbReference type="PATRIC" id="fig|1179773.3.peg.7072"/>
<dbReference type="KEGG" id="sesp:BN6_69960"/>
<dbReference type="SFLD" id="SFLDS00003">
    <property type="entry name" value="Haloacid_Dehalogenase"/>
    <property type="match status" value="1"/>
</dbReference>
<sequence>MKTPTPTSPTATSPTSLTANTAAAVDTLVLWDIDLTLIDARGLGHTWYRTALHAVAGLELVHTPSFPGRTERAITQELLLAHDLEPTEELISRLHTELIDVATREHTELPTHGHALPGAAEALEALARQENVVQSLVTGNLVEIARFKLAAFDLHHHVDFEIGGYGTVSEHRPALVLDAVRRASAKHGKDFSAVVIGDTPHDVHAALHHGAFAIGVATGRSTADELRDSGAHIVLADLSDTSAVLSAVLHR</sequence>
<dbReference type="InterPro" id="IPR050155">
    <property type="entry name" value="HAD-like_hydrolase_sf"/>
</dbReference>
<proteinExistence type="predicted"/>
<dbReference type="HOGENOM" id="CLU_045011_18_0_11"/>
<dbReference type="PANTHER" id="PTHR43434">
    <property type="entry name" value="PHOSPHOGLYCOLATE PHOSPHATASE"/>
    <property type="match status" value="1"/>
</dbReference>
<accession>K0K9M0</accession>
<dbReference type="InterPro" id="IPR023214">
    <property type="entry name" value="HAD_sf"/>
</dbReference>
<evidence type="ECO:0008006" key="3">
    <source>
        <dbReference type="Google" id="ProtNLM"/>
    </source>
</evidence>
<dbReference type="eggNOG" id="COG0546">
    <property type="taxonomic scope" value="Bacteria"/>
</dbReference>
<dbReference type="Gene3D" id="1.10.150.240">
    <property type="entry name" value="Putative phosphatase, domain 2"/>
    <property type="match status" value="1"/>
</dbReference>
<protein>
    <recommendedName>
        <fullName evidence="3">Haloacid dehalogenase domain protein hydrolase</fullName>
    </recommendedName>
</protein>
<gene>
    <name evidence="1" type="ordered locus">BN6_69960</name>
</gene>
<dbReference type="GO" id="GO:0008967">
    <property type="term" value="F:phosphoglycolate phosphatase activity"/>
    <property type="evidence" value="ECO:0007669"/>
    <property type="project" value="TreeGrafter"/>
</dbReference>
<dbReference type="SUPFAM" id="SSF56784">
    <property type="entry name" value="HAD-like"/>
    <property type="match status" value="1"/>
</dbReference>
<dbReference type="Gene3D" id="3.40.50.1000">
    <property type="entry name" value="HAD superfamily/HAD-like"/>
    <property type="match status" value="1"/>
</dbReference>
<dbReference type="STRING" id="1179773.BN6_69960"/>
<dbReference type="Pfam" id="PF12710">
    <property type="entry name" value="HAD"/>
    <property type="match status" value="1"/>
</dbReference>
<organism evidence="1 2">
    <name type="scientific">Saccharothrix espanaensis (strain ATCC 51144 / DSM 44229 / JCM 9112 / NBRC 15066 / NRRL 15764)</name>
    <dbReference type="NCBI Taxonomy" id="1179773"/>
    <lineage>
        <taxon>Bacteria</taxon>
        <taxon>Bacillati</taxon>
        <taxon>Actinomycetota</taxon>
        <taxon>Actinomycetes</taxon>
        <taxon>Pseudonocardiales</taxon>
        <taxon>Pseudonocardiaceae</taxon>
        <taxon>Saccharothrix</taxon>
    </lineage>
</organism>
<evidence type="ECO:0000313" key="1">
    <source>
        <dbReference type="EMBL" id="CCH34232.1"/>
    </source>
</evidence>
<evidence type="ECO:0000313" key="2">
    <source>
        <dbReference type="Proteomes" id="UP000006281"/>
    </source>
</evidence>
<dbReference type="GO" id="GO:0006281">
    <property type="term" value="P:DNA repair"/>
    <property type="evidence" value="ECO:0007669"/>
    <property type="project" value="TreeGrafter"/>
</dbReference>
<dbReference type="PANTHER" id="PTHR43434:SF19">
    <property type="entry name" value="PHOSPHONOACETALDEHYDE HYDROLASE"/>
    <property type="match status" value="1"/>
</dbReference>
<name>K0K9M0_SACES</name>
<dbReference type="EMBL" id="HE804045">
    <property type="protein sequence ID" value="CCH34232.1"/>
    <property type="molecule type" value="Genomic_DNA"/>
</dbReference>